<keyword evidence="3" id="KW-1003">Cell membrane</keyword>
<dbReference type="EMBL" id="KP296782">
    <property type="protein sequence ID" value="AJO62246.1"/>
    <property type="molecule type" value="mRNA"/>
</dbReference>
<evidence type="ECO:0000313" key="14">
    <source>
        <dbReference type="EMBL" id="AJO62246.1"/>
    </source>
</evidence>
<evidence type="ECO:0000256" key="2">
    <source>
        <dbReference type="ARBA" id="ARBA00010532"/>
    </source>
</evidence>
<evidence type="ECO:0000256" key="13">
    <source>
        <dbReference type="SAM" id="Phobius"/>
    </source>
</evidence>
<accession>A0A0C5D1K3</accession>
<evidence type="ECO:0000256" key="8">
    <source>
        <dbReference type="ARBA" id="ARBA00023136"/>
    </source>
</evidence>
<proteinExistence type="evidence at transcript level"/>
<evidence type="ECO:0000256" key="1">
    <source>
        <dbReference type="ARBA" id="ARBA00004236"/>
    </source>
</evidence>
<comment type="subcellular location">
    <subcellularLocation>
        <location evidence="1">Cell membrane</location>
    </subcellularLocation>
</comment>
<evidence type="ECO:0000256" key="4">
    <source>
        <dbReference type="ARBA" id="ARBA00022606"/>
    </source>
</evidence>
<protein>
    <recommendedName>
        <fullName evidence="12">Sensory neuron membrane protein 2</fullName>
    </recommendedName>
</protein>
<organism evidence="14">
    <name type="scientific">Tenebrio molitor</name>
    <name type="common">Yellow mealworm beetle</name>
    <dbReference type="NCBI Taxonomy" id="7067"/>
    <lineage>
        <taxon>Eukaryota</taxon>
        <taxon>Metazoa</taxon>
        <taxon>Ecdysozoa</taxon>
        <taxon>Arthropoda</taxon>
        <taxon>Hexapoda</taxon>
        <taxon>Insecta</taxon>
        <taxon>Pterygota</taxon>
        <taxon>Neoptera</taxon>
        <taxon>Endopterygota</taxon>
        <taxon>Coleoptera</taxon>
        <taxon>Polyphaga</taxon>
        <taxon>Cucujiformia</taxon>
        <taxon>Tenebrionidae</taxon>
        <taxon>Tenebrio</taxon>
    </lineage>
</organism>
<feature type="transmembrane region" description="Helical" evidence="13">
    <location>
        <begin position="481"/>
        <end position="500"/>
    </location>
</feature>
<dbReference type="GO" id="GO:0005044">
    <property type="term" value="F:scavenger receptor activity"/>
    <property type="evidence" value="ECO:0007669"/>
    <property type="project" value="TreeGrafter"/>
</dbReference>
<sequence length="507" mass="57375">MASCSCCTLKVSLILFVVSVAFFIVAFAIAFKVFDDVIYSEVNKAVRLEEDTEQYDRFIELPFPVDFKVYLFNVENPDEIISGTAKPNLTEVGPFVYKQHRKKTVLNTNSEEDTISYTQLETFEFDTDASAPLTEDEVITVLNPALMSMYQVAEEFFMAGAVDQCTKSTFPAGYETLFITVPVKDLLFKGFNFCKNDGDDLCALVNDIVCKIGSTKRNIDILEDLSLQFSFLNYKQREPDGKYTVKRGMDDITTLGHIDAWNNMKFTQYWGESTTCSEVKGTDSTLYPPRVTEDNAFYIFATDICRFVEITYKGEETYKDIDGYLFGTSKETLRSTQENPEDDCYCSKLSKDETGTKSCFLDGIIDMQTCFGVPVLFSFPHFLWADEKYANGVEGMAPNEDIHKTYLVVEPNTGTPLKGVKRIQLNVAMRPVTGVKSMLQATRAIMPLLWIEEGVALTDEYVDKLRSSYFDKVNLVDGFKWALVVISSLLLVVSGGFVIWKKFFQQS</sequence>
<dbReference type="PANTHER" id="PTHR11923">
    <property type="entry name" value="SCAVENGER RECEPTOR CLASS B TYPE-1 SR-B1"/>
    <property type="match status" value="1"/>
</dbReference>
<reference evidence="14" key="1">
    <citation type="journal article" date="2015" name="Comp. Biochem. Physiol. Part D Genomics Proteomics">
        <title>Identification of candidate chemosensory genes in the antennal transcriptome of Tenebrio molitor (Coleoptera: Tenebrionidae).</title>
        <authorList>
            <person name="Liu S."/>
            <person name="Rao X.J."/>
            <person name="Li M.Y."/>
            <person name="Feng M.F."/>
            <person name="He M.Z."/>
            <person name="Li S.G."/>
        </authorList>
    </citation>
    <scope>NUCLEOTIDE SEQUENCE</scope>
    <source>
        <strain evidence="14">AAU-P</strain>
    </source>
</reference>
<dbReference type="AlphaFoldDB" id="A0A0C5D1K3"/>
<dbReference type="GO" id="GO:0005737">
    <property type="term" value="C:cytoplasm"/>
    <property type="evidence" value="ECO:0007669"/>
    <property type="project" value="TreeGrafter"/>
</dbReference>
<evidence type="ECO:0000256" key="6">
    <source>
        <dbReference type="ARBA" id="ARBA00022725"/>
    </source>
</evidence>
<keyword evidence="11" id="KW-0325">Glycoprotein</keyword>
<keyword evidence="10" id="KW-0675">Receptor</keyword>
<evidence type="ECO:0000256" key="5">
    <source>
        <dbReference type="ARBA" id="ARBA00022692"/>
    </source>
</evidence>
<evidence type="ECO:0000256" key="7">
    <source>
        <dbReference type="ARBA" id="ARBA00022989"/>
    </source>
</evidence>
<evidence type="ECO:0000256" key="12">
    <source>
        <dbReference type="ARBA" id="ARBA00040645"/>
    </source>
</evidence>
<dbReference type="PRINTS" id="PR01609">
    <property type="entry name" value="CD36FAMILY"/>
</dbReference>
<keyword evidence="7 13" id="KW-1133">Transmembrane helix</keyword>
<keyword evidence="5 13" id="KW-0812">Transmembrane</keyword>
<dbReference type="Pfam" id="PF01130">
    <property type="entry name" value="CD36"/>
    <property type="match status" value="1"/>
</dbReference>
<keyword evidence="6" id="KW-0552">Olfaction</keyword>
<feature type="transmembrane region" description="Helical" evidence="13">
    <location>
        <begin position="12"/>
        <end position="34"/>
    </location>
</feature>
<dbReference type="GO" id="GO:0005886">
    <property type="term" value="C:plasma membrane"/>
    <property type="evidence" value="ECO:0007669"/>
    <property type="project" value="UniProtKB-SubCell"/>
</dbReference>
<dbReference type="GO" id="GO:0007608">
    <property type="term" value="P:sensory perception of smell"/>
    <property type="evidence" value="ECO:0007669"/>
    <property type="project" value="UniProtKB-KW"/>
</dbReference>
<name>A0A0C5D1K3_TENMO</name>
<comment type="similarity">
    <text evidence="2">Belongs to the CD36 family.</text>
</comment>
<dbReference type="InterPro" id="IPR002159">
    <property type="entry name" value="CD36_fam"/>
</dbReference>
<keyword evidence="8 13" id="KW-0472">Membrane</keyword>
<keyword evidence="9" id="KW-1015">Disulfide bond</keyword>
<evidence type="ECO:0000256" key="10">
    <source>
        <dbReference type="ARBA" id="ARBA00023170"/>
    </source>
</evidence>
<evidence type="ECO:0000256" key="3">
    <source>
        <dbReference type="ARBA" id="ARBA00022475"/>
    </source>
</evidence>
<keyword evidence="4" id="KW-0716">Sensory transduction</keyword>
<evidence type="ECO:0000256" key="11">
    <source>
        <dbReference type="ARBA" id="ARBA00023180"/>
    </source>
</evidence>
<evidence type="ECO:0000256" key="9">
    <source>
        <dbReference type="ARBA" id="ARBA00023157"/>
    </source>
</evidence>
<dbReference type="PANTHER" id="PTHR11923:SF109">
    <property type="entry name" value="SENSORY NEURON MEMBRANE PROTEIN 2"/>
    <property type="match status" value="1"/>
</dbReference>